<dbReference type="Proteomes" id="UP000294901">
    <property type="component" value="Unassembled WGS sequence"/>
</dbReference>
<dbReference type="InterPro" id="IPR028994">
    <property type="entry name" value="Integrin_alpha_N"/>
</dbReference>
<feature type="domain" description="Ricin B lectin" evidence="2">
    <location>
        <begin position="375"/>
        <end position="512"/>
    </location>
</feature>
<dbReference type="PANTHER" id="PTHR44103">
    <property type="entry name" value="PROPROTEIN CONVERTASE P"/>
    <property type="match status" value="1"/>
</dbReference>
<dbReference type="InterPro" id="IPR000772">
    <property type="entry name" value="Ricin_B_lectin"/>
</dbReference>
<feature type="chain" id="PRO_5020457685" evidence="1">
    <location>
        <begin position="34"/>
        <end position="769"/>
    </location>
</feature>
<dbReference type="SUPFAM" id="SSF50370">
    <property type="entry name" value="Ricin B-like lectins"/>
    <property type="match status" value="1"/>
</dbReference>
<dbReference type="AlphaFoldDB" id="A0A4R6JB49"/>
<organism evidence="3 4">
    <name type="scientific">Paractinoplanes brasiliensis</name>
    <dbReference type="NCBI Taxonomy" id="52695"/>
    <lineage>
        <taxon>Bacteria</taxon>
        <taxon>Bacillati</taxon>
        <taxon>Actinomycetota</taxon>
        <taxon>Actinomycetes</taxon>
        <taxon>Micromonosporales</taxon>
        <taxon>Micromonosporaceae</taxon>
        <taxon>Paractinoplanes</taxon>
    </lineage>
</organism>
<proteinExistence type="predicted"/>
<sequence length="769" mass="81546">MTSMLRARWARPVLAAGIAVAALTATTSGVSYAAPAPLSAAQAAAASQASYEQKLAVAIKFGRGDDFALIERADRDFVIEIWKHVKDDGDYLEVRSAAEEAFGTVSDETNPDATDLACYEFITVGVFAAFDRDVERERREAEAKRLSDQARAAAAASIDIVAGADLLNGTDADFIRLIWERVADDPKWLEVKEAAAAARNGTPEQQAQFIASGMAAAAKLAVDRRIAEDETRTEAEKAAALARAAKQQAANRIGLPVTEQLLSLPDRDFVTEVWNFAVPGSEVEAAAISAARSNDPAVWKAFIDSGIHQAKNRDIEKALAAAEAADRVAANEVLSRAEKAANRNLALAARYALAGNAQAVADFLRVGQYEVRPDLPQRLQAGHTGLCLGVPSGSLETNTQLIQWPCSAAKDQGWTFFPKTNGNYVLRNLNSNQCLAVAAGSKDDKARVIQWTCNNGNEQLWTPQQDTTGLTRFKNVNSGKCLSVLDASTANGGKITQLPCSTSVPSTGWDVRARGLIHLESASFNGDAFQDAIAAEVGTGRLYLYPGTASQQAFGARVLIGTGGWNGMDKLATGRIDSDGYDDVAAVEKSTGKLWLYPGTANGTLGTRVQIGNSGWTNMQNLAYGRFNADAYEDLTAVDSRDGKLYLYPGTATGIPGSRVVLNSGNWNGNSEHAVGRFNRDDFDDIVSVEASTGKLWLYPGAANGALGARVQIGSGGWNGMSELTAGRFNADEHDDIVATENGSGKLWLYPGTAAGGAPGARVELGIGG</sequence>
<dbReference type="PANTHER" id="PTHR44103:SF1">
    <property type="entry name" value="PROPROTEIN CONVERTASE P"/>
    <property type="match status" value="1"/>
</dbReference>
<gene>
    <name evidence="3" type="ORF">C8E87_8387</name>
</gene>
<dbReference type="GO" id="GO:0030246">
    <property type="term" value="F:carbohydrate binding"/>
    <property type="evidence" value="ECO:0007669"/>
    <property type="project" value="UniProtKB-KW"/>
</dbReference>
<dbReference type="PROSITE" id="PS50231">
    <property type="entry name" value="RICIN_B_LECTIN"/>
    <property type="match status" value="1"/>
</dbReference>
<dbReference type="OrthoDB" id="3635032at2"/>
<reference evidence="3 4" key="1">
    <citation type="submission" date="2019-03" db="EMBL/GenBank/DDBJ databases">
        <title>Sequencing the genomes of 1000 actinobacteria strains.</title>
        <authorList>
            <person name="Klenk H.-P."/>
        </authorList>
    </citation>
    <scope>NUCLEOTIDE SEQUENCE [LARGE SCALE GENOMIC DNA]</scope>
    <source>
        <strain evidence="3 4">DSM 43805</strain>
    </source>
</reference>
<dbReference type="RefSeq" id="WP_133878816.1">
    <property type="nucleotide sequence ID" value="NZ_BOMD01000048.1"/>
</dbReference>
<keyword evidence="3" id="KW-0430">Lectin</keyword>
<name>A0A4R6JB49_9ACTN</name>
<dbReference type="Pfam" id="PF14200">
    <property type="entry name" value="RicinB_lectin_2"/>
    <property type="match status" value="1"/>
</dbReference>
<dbReference type="EMBL" id="SNWR01000002">
    <property type="protein sequence ID" value="TDO32909.1"/>
    <property type="molecule type" value="Genomic_DNA"/>
</dbReference>
<evidence type="ECO:0000256" key="1">
    <source>
        <dbReference type="SAM" id="SignalP"/>
    </source>
</evidence>
<protein>
    <submittedName>
        <fullName evidence="3">Ricin-type beta-trefoil lectin protein</fullName>
    </submittedName>
</protein>
<dbReference type="SMART" id="SM00458">
    <property type="entry name" value="RICIN"/>
    <property type="match status" value="1"/>
</dbReference>
<evidence type="ECO:0000313" key="3">
    <source>
        <dbReference type="EMBL" id="TDO32909.1"/>
    </source>
</evidence>
<keyword evidence="1" id="KW-0732">Signal</keyword>
<keyword evidence="4" id="KW-1185">Reference proteome</keyword>
<dbReference type="Gene3D" id="2.115.10.10">
    <property type="entry name" value="Tachylectin 2"/>
    <property type="match status" value="1"/>
</dbReference>
<dbReference type="InterPro" id="IPR035992">
    <property type="entry name" value="Ricin_B-like_lectins"/>
</dbReference>
<evidence type="ECO:0000259" key="2">
    <source>
        <dbReference type="SMART" id="SM00458"/>
    </source>
</evidence>
<dbReference type="SUPFAM" id="SSF69318">
    <property type="entry name" value="Integrin alpha N-terminal domain"/>
    <property type="match status" value="1"/>
</dbReference>
<feature type="signal peptide" evidence="1">
    <location>
        <begin position="1"/>
        <end position="33"/>
    </location>
</feature>
<evidence type="ECO:0000313" key="4">
    <source>
        <dbReference type="Proteomes" id="UP000294901"/>
    </source>
</evidence>
<comment type="caution">
    <text evidence="3">The sequence shown here is derived from an EMBL/GenBank/DDBJ whole genome shotgun (WGS) entry which is preliminary data.</text>
</comment>
<accession>A0A4R6JB49</accession>
<dbReference type="CDD" id="cd00161">
    <property type="entry name" value="beta-trefoil_Ricin-like"/>
    <property type="match status" value="1"/>
</dbReference>
<dbReference type="Gene3D" id="2.80.10.50">
    <property type="match status" value="1"/>
</dbReference>